<gene>
    <name evidence="1" type="ORF">ABFO16_06035</name>
</gene>
<comment type="caution">
    <text evidence="1">The sequence shown here is derived from an EMBL/GenBank/DDBJ whole genome shotgun (WGS) entry which is preliminary data.</text>
</comment>
<dbReference type="EMBL" id="JBBMFI010000018">
    <property type="protein sequence ID" value="MEQ2565794.1"/>
    <property type="molecule type" value="Genomic_DNA"/>
</dbReference>
<keyword evidence="2" id="KW-1185">Reference proteome</keyword>
<reference evidence="1 2" key="1">
    <citation type="submission" date="2024-03" db="EMBL/GenBank/DDBJ databases">
        <title>Human intestinal bacterial collection.</title>
        <authorList>
            <person name="Pauvert C."/>
            <person name="Hitch T.C.A."/>
            <person name="Clavel T."/>
        </authorList>
    </citation>
    <scope>NUCLEOTIDE SEQUENCE [LARGE SCALE GENOMIC DNA]</scope>
    <source>
        <strain evidence="1 2">CLA-AP-H18</strain>
    </source>
</reference>
<evidence type="ECO:0000313" key="1">
    <source>
        <dbReference type="EMBL" id="MEQ2565794.1"/>
    </source>
</evidence>
<proteinExistence type="predicted"/>
<organism evidence="1 2">
    <name type="scientific">Ruminococcoides intestinihominis</name>
    <dbReference type="NCBI Taxonomy" id="3133161"/>
    <lineage>
        <taxon>Bacteria</taxon>
        <taxon>Bacillati</taxon>
        <taxon>Bacillota</taxon>
        <taxon>Clostridia</taxon>
        <taxon>Eubacteriales</taxon>
        <taxon>Oscillospiraceae</taxon>
        <taxon>Ruminococcoides</taxon>
    </lineage>
</organism>
<protein>
    <submittedName>
        <fullName evidence="1">Capsid protein</fullName>
    </submittedName>
</protein>
<name>A0ABV1HTY6_9FIRM</name>
<dbReference type="Proteomes" id="UP001478133">
    <property type="component" value="Unassembled WGS sequence"/>
</dbReference>
<evidence type="ECO:0000313" key="2">
    <source>
        <dbReference type="Proteomes" id="UP001478133"/>
    </source>
</evidence>
<accession>A0ABV1HTY6</accession>
<dbReference type="RefSeq" id="WP_367286343.1">
    <property type="nucleotide sequence ID" value="NZ_JBBMEY010000008.1"/>
</dbReference>
<sequence length="503" mass="57208">MGLINRMADTVRKGLRSFLRITSASDTTITISEGVNHLTDCAKNRIWYWGKSKQLQELYGSLDVQKTMFWKARPTAGQEIQKIHVAIPALIVDVITNILKTDFNGIEIHNNNTTEYEEVWEEIQKENNFADVLESAIKDLAIVGDGAFKISFDNEISKLPIIEWYGAEKVKYTYARGRIREIKFYTEYTEKTRCYQFEETYGYGYIKYALYDSNGREVDLHTVSALSWIDSEGITFDKSYMWAVPLIYSNGFYEGRGKGIISNKEDAFDSIDEIWSQWMDASRSARSKTYMPDCYIPRNPETGEPIAPNPFDNRYIAIGNDMKEGVGNKIVTESPSIQHESYLSAYVTALDLCLQGVISPSTLGIDNKKLDNAEAQREKEKTTLYTRQNFVKLLEKSLPNLVKSVLNAYYELTNKALVPADLDVAINFREYANPSFESQVETVGKARQSAIMSVETSVEKLYGDSKCSDWKAEEVKRIKEEQGITTLDETSEIDDLNTVLNNG</sequence>